<dbReference type="EMBL" id="AP022038">
    <property type="protein sequence ID" value="BBR41112.1"/>
    <property type="molecule type" value="Genomic_DNA"/>
</dbReference>
<evidence type="ECO:0000313" key="2">
    <source>
        <dbReference type="Proteomes" id="UP000515442"/>
    </source>
</evidence>
<organism evidence="1 2">
    <name type="scientific">Aeromonas veronii</name>
    <dbReference type="NCBI Taxonomy" id="654"/>
    <lineage>
        <taxon>Bacteria</taxon>
        <taxon>Pseudomonadati</taxon>
        <taxon>Pseudomonadota</taxon>
        <taxon>Gammaproteobacteria</taxon>
        <taxon>Aeromonadales</taxon>
        <taxon>Aeromonadaceae</taxon>
        <taxon>Aeromonas</taxon>
    </lineage>
</organism>
<gene>
    <name evidence="1" type="ORF">WP3W19E03_36370</name>
</gene>
<dbReference type="Proteomes" id="UP000515442">
    <property type="component" value="Chromosome"/>
</dbReference>
<protein>
    <submittedName>
        <fullName evidence="1">Uncharacterized protein</fullName>
    </submittedName>
</protein>
<evidence type="ECO:0000313" key="1">
    <source>
        <dbReference type="EMBL" id="BBR41112.1"/>
    </source>
</evidence>
<sequence>MKNYVLLAQQALENDEKREALRQARPALESLTDRLWSWLGRRGDGRIDIKLSGPRSPWELNNKCSKLRSAVERIAAQHVGAPEAVAALVRLLNINGTSIEWGYLNGGVHDSQRDHEFDRSTVRTIIESIVSLDTALDRMQNR</sequence>
<accession>A0A6S5CAD1</accession>
<dbReference type="RefSeq" id="WP_232093574.1">
    <property type="nucleotide sequence ID" value="NZ_AP022038.1"/>
</dbReference>
<reference evidence="1 2" key="1">
    <citation type="submission" date="2019-12" db="EMBL/GenBank/DDBJ databases">
        <title>complete genome sequences of Aeromonas veronii str. WP3-W19-ESBL-03 isolated from wastewater treatment plant effluent.</title>
        <authorList>
            <person name="Sekizuka T."/>
            <person name="Itokawa K."/>
            <person name="Yatsu K."/>
            <person name="Inamine Y."/>
            <person name="Kuroda M."/>
        </authorList>
    </citation>
    <scope>NUCLEOTIDE SEQUENCE [LARGE SCALE GENOMIC DNA]</scope>
    <source>
        <strain evidence="1 2">WP3-W19-ESBL-03</strain>
    </source>
</reference>
<dbReference type="AlphaFoldDB" id="A0A6S5CAD1"/>
<name>A0A6S5CAD1_AERVE</name>
<proteinExistence type="predicted"/>